<dbReference type="Gene3D" id="3.40.470.10">
    <property type="entry name" value="Uracil-DNA glycosylase-like domain"/>
    <property type="match status" value="1"/>
</dbReference>
<accession>A0A0R2D8Y0</accession>
<evidence type="ECO:0000259" key="1">
    <source>
        <dbReference type="SMART" id="SM00986"/>
    </source>
</evidence>
<sequence>MVVNATIKKIMFTEERVTLVKSDYKEINKEICNDPQNAAYTRCGIKPLYSASPKAKILIIGQAPGKKAQDTHIIWNDASGIRLRQWLGVSDETFYQSGKIAVLPMDFYFPGKGKAGDLPPRRGFAAKWHSCLLKTMPDIQMTVLVGSYAVKYYLNLKSSAKLTDVVREYQRYLPEYFPIIHPSPRNQIWMSKNPWFNAQVIPALKTKTKNLLKI</sequence>
<dbReference type="CDD" id="cd10033">
    <property type="entry name" value="UDG_like"/>
    <property type="match status" value="1"/>
</dbReference>
<keyword evidence="3" id="KW-1185">Reference proteome</keyword>
<proteinExistence type="predicted"/>
<dbReference type="PATRIC" id="fig|1423725.3.peg.308"/>
<dbReference type="STRING" id="1423725.FC19_GL000299"/>
<evidence type="ECO:0000313" key="3">
    <source>
        <dbReference type="Proteomes" id="UP000051015"/>
    </source>
</evidence>
<dbReference type="SMART" id="SM00986">
    <property type="entry name" value="UDG"/>
    <property type="match status" value="1"/>
</dbReference>
<dbReference type="InterPro" id="IPR036895">
    <property type="entry name" value="Uracil-DNA_glycosylase-like_sf"/>
</dbReference>
<dbReference type="Proteomes" id="UP000051015">
    <property type="component" value="Unassembled WGS sequence"/>
</dbReference>
<dbReference type="InterPro" id="IPR005122">
    <property type="entry name" value="Uracil-DNA_glycosylase-like"/>
</dbReference>
<dbReference type="SMART" id="SM00987">
    <property type="entry name" value="UreE_C"/>
    <property type="match status" value="1"/>
</dbReference>
<feature type="domain" description="Uracil-DNA glycosylase-like" evidence="1">
    <location>
        <begin position="48"/>
        <end position="205"/>
    </location>
</feature>
<dbReference type="EMBL" id="AYZD01000011">
    <property type="protein sequence ID" value="KRM96780.1"/>
    <property type="molecule type" value="Genomic_DNA"/>
</dbReference>
<comment type="caution">
    <text evidence="2">The sequence shown here is derived from an EMBL/GenBank/DDBJ whole genome shotgun (WGS) entry which is preliminary data.</text>
</comment>
<gene>
    <name evidence="2" type="ORF">FC19_GL000299</name>
</gene>
<dbReference type="PANTHER" id="PTHR42160:SF1">
    <property type="entry name" value="URACIL-DNA GLYCOSYLASE SUPERFAMILY PROTEIN"/>
    <property type="match status" value="1"/>
</dbReference>
<organism evidence="2 3">
    <name type="scientific">Liquorilactobacillus aquaticus DSM 21051</name>
    <dbReference type="NCBI Taxonomy" id="1423725"/>
    <lineage>
        <taxon>Bacteria</taxon>
        <taxon>Bacillati</taxon>
        <taxon>Bacillota</taxon>
        <taxon>Bacilli</taxon>
        <taxon>Lactobacillales</taxon>
        <taxon>Lactobacillaceae</taxon>
        <taxon>Liquorilactobacillus</taxon>
    </lineage>
</organism>
<name>A0A0R2D8Y0_9LACO</name>
<evidence type="ECO:0000313" key="2">
    <source>
        <dbReference type="EMBL" id="KRM96780.1"/>
    </source>
</evidence>
<dbReference type="Pfam" id="PF03167">
    <property type="entry name" value="UDG"/>
    <property type="match status" value="1"/>
</dbReference>
<protein>
    <submittedName>
        <fullName evidence="2">Uracil DNA glycosylase superfamily protein</fullName>
    </submittedName>
</protein>
<dbReference type="SUPFAM" id="SSF52141">
    <property type="entry name" value="Uracil-DNA glycosylase-like"/>
    <property type="match status" value="1"/>
</dbReference>
<reference evidence="2 3" key="1">
    <citation type="journal article" date="2015" name="Genome Announc.">
        <title>Expanding the biotechnology potential of lactobacilli through comparative genomics of 213 strains and associated genera.</title>
        <authorList>
            <person name="Sun Z."/>
            <person name="Harris H.M."/>
            <person name="McCann A."/>
            <person name="Guo C."/>
            <person name="Argimon S."/>
            <person name="Zhang W."/>
            <person name="Yang X."/>
            <person name="Jeffery I.B."/>
            <person name="Cooney J.C."/>
            <person name="Kagawa T.F."/>
            <person name="Liu W."/>
            <person name="Song Y."/>
            <person name="Salvetti E."/>
            <person name="Wrobel A."/>
            <person name="Rasinkangas P."/>
            <person name="Parkhill J."/>
            <person name="Rea M.C."/>
            <person name="O'Sullivan O."/>
            <person name="Ritari J."/>
            <person name="Douillard F.P."/>
            <person name="Paul Ross R."/>
            <person name="Yang R."/>
            <person name="Briner A.E."/>
            <person name="Felis G.E."/>
            <person name="de Vos W.M."/>
            <person name="Barrangou R."/>
            <person name="Klaenhammer T.R."/>
            <person name="Caufield P.W."/>
            <person name="Cui Y."/>
            <person name="Zhang H."/>
            <person name="O'Toole P.W."/>
        </authorList>
    </citation>
    <scope>NUCLEOTIDE SEQUENCE [LARGE SCALE GENOMIC DNA]</scope>
    <source>
        <strain evidence="2 3">DSM 21051</strain>
    </source>
</reference>
<dbReference type="PANTHER" id="PTHR42160">
    <property type="entry name" value="URACIL-DNA GLYCOSYLASE SUPERFAMILY PROTEIN"/>
    <property type="match status" value="1"/>
</dbReference>
<dbReference type="InterPro" id="IPR047124">
    <property type="entry name" value="HI_0220.2"/>
</dbReference>
<dbReference type="AlphaFoldDB" id="A0A0R2D8Y0"/>